<dbReference type="EMBL" id="MK500581">
    <property type="protein sequence ID" value="QBK92718.1"/>
    <property type="molecule type" value="Genomic_DNA"/>
</dbReference>
<gene>
    <name evidence="2" type="ORF">LCPAC401_03560</name>
</gene>
<feature type="transmembrane region" description="Helical" evidence="1">
    <location>
        <begin position="28"/>
        <end position="47"/>
    </location>
</feature>
<keyword evidence="1" id="KW-1133">Transmembrane helix</keyword>
<accession>A0A481Z9Z1</accession>
<evidence type="ECO:0000256" key="1">
    <source>
        <dbReference type="SAM" id="Phobius"/>
    </source>
</evidence>
<name>A0A481Z9Z1_9VIRU</name>
<keyword evidence="1 2" id="KW-0812">Transmembrane</keyword>
<proteinExistence type="predicted"/>
<reference evidence="2" key="1">
    <citation type="journal article" date="2019" name="MBio">
        <title>Virus Genomes from Deep Sea Sediments Expand the Ocean Megavirome and Support Independent Origins of Viral Gigantism.</title>
        <authorList>
            <person name="Backstrom D."/>
            <person name="Yutin N."/>
            <person name="Jorgensen S.L."/>
            <person name="Dharamshi J."/>
            <person name="Homa F."/>
            <person name="Zaremba-Niedwiedzka K."/>
            <person name="Spang A."/>
            <person name="Wolf Y.I."/>
            <person name="Koonin E.V."/>
            <person name="Ettema T.J."/>
        </authorList>
    </citation>
    <scope>NUCLEOTIDE SEQUENCE</scope>
</reference>
<protein>
    <submittedName>
        <fullName evidence="2">3 transmembrane helices protein</fullName>
    </submittedName>
</protein>
<keyword evidence="1" id="KW-0472">Membrane</keyword>
<organism evidence="2">
    <name type="scientific">Pithovirus LCPAC401</name>
    <dbReference type="NCBI Taxonomy" id="2506595"/>
    <lineage>
        <taxon>Viruses</taxon>
        <taxon>Pithoviruses</taxon>
    </lineage>
</organism>
<sequence>MIDPPDKDWSVDAKVERFILMTKEIDGGTTWTVTLLAAFIIPFPLIWYVNDRLPTFKEWFYSTFIIFIITYFAVLWMTTNFFRPNILQLQDSLNDLITCD</sequence>
<feature type="transmembrane region" description="Helical" evidence="1">
    <location>
        <begin position="59"/>
        <end position="78"/>
    </location>
</feature>
<evidence type="ECO:0000313" key="2">
    <source>
        <dbReference type="EMBL" id="QBK92718.1"/>
    </source>
</evidence>